<evidence type="ECO:0000313" key="1">
    <source>
        <dbReference type="EMBL" id="KJV07547.1"/>
    </source>
</evidence>
<dbReference type="PATRIC" id="fig|1632867.3.peg.3553"/>
<dbReference type="OrthoDB" id="5567062at2"/>
<keyword evidence="2" id="KW-1185">Reference proteome</keyword>
<comment type="caution">
    <text evidence="1">The sequence shown here is derived from an EMBL/GenBank/DDBJ whole genome shotgun (WGS) entry which is preliminary data.</text>
</comment>
<dbReference type="RefSeq" id="WP_045778265.1">
    <property type="nucleotide sequence ID" value="NZ_LAJX01000029.1"/>
</dbReference>
<organism evidence="1 2">
    <name type="scientific">Methylocucumis oryzae</name>
    <dbReference type="NCBI Taxonomy" id="1632867"/>
    <lineage>
        <taxon>Bacteria</taxon>
        <taxon>Pseudomonadati</taxon>
        <taxon>Pseudomonadota</taxon>
        <taxon>Gammaproteobacteria</taxon>
        <taxon>Methylococcales</taxon>
        <taxon>Methylococcaceae</taxon>
        <taxon>Methylocucumis</taxon>
    </lineage>
</organism>
<reference evidence="2" key="1">
    <citation type="submission" date="2015-03" db="EMBL/GenBank/DDBJ databases">
        <title>Draft genome sequence of a novel methanotroph (Sn10-6) isolated from flooded ricefield rhizosphere in India.</title>
        <authorList>
            <person name="Pandit P.S."/>
            <person name="Pore S.D."/>
            <person name="Arora P."/>
            <person name="Kapse N.G."/>
            <person name="Dhakephalkar P.K."/>
            <person name="Rahalkar M.C."/>
        </authorList>
    </citation>
    <scope>NUCLEOTIDE SEQUENCE [LARGE SCALE GENOMIC DNA]</scope>
    <source>
        <strain evidence="2">Sn10-6</strain>
    </source>
</reference>
<evidence type="ECO:0000313" key="2">
    <source>
        <dbReference type="Proteomes" id="UP000033684"/>
    </source>
</evidence>
<reference evidence="1 2" key="2">
    <citation type="journal article" date="2016" name="Microb. Ecol.">
        <title>Genome Characteristics of a Novel Type I Methanotroph (Sn10-6) Isolated from a Flooded Indian Rice Field.</title>
        <authorList>
            <person name="Rahalkar M.C."/>
            <person name="Pandit P.S."/>
            <person name="Dhakephalkar P.K."/>
            <person name="Pore S."/>
            <person name="Arora P."/>
            <person name="Kapse N."/>
        </authorList>
    </citation>
    <scope>NUCLEOTIDE SEQUENCE [LARGE SCALE GENOMIC DNA]</scope>
    <source>
        <strain evidence="1 2">Sn10-6</strain>
    </source>
</reference>
<dbReference type="Proteomes" id="UP000033684">
    <property type="component" value="Unassembled WGS sequence"/>
</dbReference>
<name>A0A0F3ILM1_9GAMM</name>
<dbReference type="AlphaFoldDB" id="A0A0F3ILM1"/>
<accession>A0A0F3ILM1</accession>
<gene>
    <name evidence="1" type="ORF">VZ94_04150</name>
</gene>
<dbReference type="EMBL" id="LAJX01000029">
    <property type="protein sequence ID" value="KJV07547.1"/>
    <property type="molecule type" value="Genomic_DNA"/>
</dbReference>
<sequence length="88" mass="9930">MSNKYPVEIDGATGEVETLPPQKGQRYRCKLDTMQDVKREMAKVYREARSGTIDVQDATKLTWCLQAVGKVIEGSDLEKRIEALEANQ</sequence>
<proteinExistence type="predicted"/>
<protein>
    <submittedName>
        <fullName evidence="1">Uncharacterized protein</fullName>
    </submittedName>
</protein>